<feature type="region of interest" description="Disordered" evidence="1">
    <location>
        <begin position="19"/>
        <end position="62"/>
    </location>
</feature>
<sequence length="162" mass="18325">MKTTLLTTNDTKYQLCNRMPTARQRNRGIDRTTKQSSHPTSKHKSADGRAHVALAKATPKRRADSNCALSKALQLNWSVKSAATWANIFDWQRMEVELEAAASRSGDSGDHAVHLTYQKMGSIPLRSDRTYASDFTVPMNLRPEEQIKWAIKKATKPEKAWR</sequence>
<evidence type="ECO:0000313" key="3">
    <source>
        <dbReference type="Proteomes" id="UP000799764"/>
    </source>
</evidence>
<protein>
    <submittedName>
        <fullName evidence="2">Uncharacterized protein</fullName>
    </submittedName>
</protein>
<reference evidence="2" key="1">
    <citation type="journal article" date="2020" name="Stud. Mycol.">
        <title>101 Dothideomycetes genomes: a test case for predicting lifestyles and emergence of pathogens.</title>
        <authorList>
            <person name="Haridas S."/>
            <person name="Albert R."/>
            <person name="Binder M."/>
            <person name="Bloem J."/>
            <person name="Labutti K."/>
            <person name="Salamov A."/>
            <person name="Andreopoulos B."/>
            <person name="Baker S."/>
            <person name="Barry K."/>
            <person name="Bills G."/>
            <person name="Bluhm B."/>
            <person name="Cannon C."/>
            <person name="Castanera R."/>
            <person name="Culley D."/>
            <person name="Daum C."/>
            <person name="Ezra D."/>
            <person name="Gonzalez J."/>
            <person name="Henrissat B."/>
            <person name="Kuo A."/>
            <person name="Liang C."/>
            <person name="Lipzen A."/>
            <person name="Lutzoni F."/>
            <person name="Magnuson J."/>
            <person name="Mondo S."/>
            <person name="Nolan M."/>
            <person name="Ohm R."/>
            <person name="Pangilinan J."/>
            <person name="Park H.-J."/>
            <person name="Ramirez L."/>
            <person name="Alfaro M."/>
            <person name="Sun H."/>
            <person name="Tritt A."/>
            <person name="Yoshinaga Y."/>
            <person name="Zwiers L.-H."/>
            <person name="Turgeon B."/>
            <person name="Goodwin S."/>
            <person name="Spatafora J."/>
            <person name="Crous P."/>
            <person name="Grigoriev I."/>
        </authorList>
    </citation>
    <scope>NUCLEOTIDE SEQUENCE</scope>
    <source>
        <strain evidence="2">CBS 690.94</strain>
    </source>
</reference>
<accession>A0A9P4P7L0</accession>
<proteinExistence type="predicted"/>
<keyword evidence="3" id="KW-1185">Reference proteome</keyword>
<evidence type="ECO:0000313" key="2">
    <source>
        <dbReference type="EMBL" id="KAF2438946.1"/>
    </source>
</evidence>
<organism evidence="2 3">
    <name type="scientific">Karstenula rhodostoma CBS 690.94</name>
    <dbReference type="NCBI Taxonomy" id="1392251"/>
    <lineage>
        <taxon>Eukaryota</taxon>
        <taxon>Fungi</taxon>
        <taxon>Dikarya</taxon>
        <taxon>Ascomycota</taxon>
        <taxon>Pezizomycotina</taxon>
        <taxon>Dothideomycetes</taxon>
        <taxon>Pleosporomycetidae</taxon>
        <taxon>Pleosporales</taxon>
        <taxon>Massarineae</taxon>
        <taxon>Didymosphaeriaceae</taxon>
        <taxon>Karstenula</taxon>
    </lineage>
</organism>
<dbReference type="Proteomes" id="UP000799764">
    <property type="component" value="Unassembled WGS sequence"/>
</dbReference>
<gene>
    <name evidence="2" type="ORF">P171DRAFT_476814</name>
</gene>
<name>A0A9P4P7L0_9PLEO</name>
<dbReference type="EMBL" id="MU001510">
    <property type="protein sequence ID" value="KAF2438946.1"/>
    <property type="molecule type" value="Genomic_DNA"/>
</dbReference>
<comment type="caution">
    <text evidence="2">The sequence shown here is derived from an EMBL/GenBank/DDBJ whole genome shotgun (WGS) entry which is preliminary data.</text>
</comment>
<dbReference type="AlphaFoldDB" id="A0A9P4P7L0"/>
<evidence type="ECO:0000256" key="1">
    <source>
        <dbReference type="SAM" id="MobiDB-lite"/>
    </source>
</evidence>